<accession>A0A7G9GQD1</accession>
<dbReference type="EMBL" id="CP060636">
    <property type="protein sequence ID" value="QNM13013.1"/>
    <property type="molecule type" value="Genomic_DNA"/>
</dbReference>
<feature type="transmembrane region" description="Helical" evidence="1">
    <location>
        <begin position="31"/>
        <end position="52"/>
    </location>
</feature>
<dbReference type="KEGG" id="ehn:H9Q80_03400"/>
<reference evidence="2 3" key="1">
    <citation type="submission" date="2020-08" db="EMBL/GenBank/DDBJ databases">
        <authorList>
            <person name="Liu C."/>
            <person name="Sun Q."/>
        </authorList>
    </citation>
    <scope>NUCLEOTIDE SEQUENCE [LARGE SCALE GENOMIC DNA]</scope>
    <source>
        <strain evidence="2 3">NSJ-61</strain>
    </source>
</reference>
<name>A0A7G9GQD1_9FIRM</name>
<protein>
    <submittedName>
        <fullName evidence="2">Uncharacterized protein</fullName>
    </submittedName>
</protein>
<dbReference type="RefSeq" id="WP_117454949.1">
    <property type="nucleotide sequence ID" value="NZ_CP060636.1"/>
</dbReference>
<proteinExistence type="predicted"/>
<gene>
    <name evidence="2" type="ORF">H9Q80_03400</name>
</gene>
<evidence type="ECO:0000256" key="1">
    <source>
        <dbReference type="SAM" id="Phobius"/>
    </source>
</evidence>
<keyword evidence="1" id="KW-1133">Transmembrane helix</keyword>
<feature type="transmembrane region" description="Helical" evidence="1">
    <location>
        <begin position="68"/>
        <end position="88"/>
    </location>
</feature>
<evidence type="ECO:0000313" key="3">
    <source>
        <dbReference type="Proteomes" id="UP000515856"/>
    </source>
</evidence>
<dbReference type="Proteomes" id="UP000515856">
    <property type="component" value="Chromosome"/>
</dbReference>
<evidence type="ECO:0000313" key="2">
    <source>
        <dbReference type="EMBL" id="QNM13013.1"/>
    </source>
</evidence>
<keyword evidence="3" id="KW-1185">Reference proteome</keyword>
<keyword evidence="1" id="KW-0812">Transmembrane</keyword>
<feature type="transmembrane region" description="Helical" evidence="1">
    <location>
        <begin position="94"/>
        <end position="111"/>
    </location>
</feature>
<dbReference type="AlphaFoldDB" id="A0A7G9GQD1"/>
<sequence length="119" mass="13838">MKKDKLLIAVVIPVYLIVNLICYYLKVDKMIFLLVNVVGIGIITLILDFVVYGHKTDNHDTKLLDNQFFLSVLFIVTMIFYILTLTVWIDLSTFGLLFFMITLILVIRNAYKNLHTHNI</sequence>
<organism evidence="2 3">
    <name type="scientific">[Eubacterium] hominis</name>
    <dbReference type="NCBI Taxonomy" id="2764325"/>
    <lineage>
        <taxon>Bacteria</taxon>
        <taxon>Bacillati</taxon>
        <taxon>Bacillota</taxon>
        <taxon>Erysipelotrichia</taxon>
        <taxon>Erysipelotrichales</taxon>
        <taxon>Erysipelotrichaceae</taxon>
        <taxon>Amedibacillus</taxon>
    </lineage>
</organism>
<keyword evidence="1" id="KW-0472">Membrane</keyword>
<feature type="transmembrane region" description="Helical" evidence="1">
    <location>
        <begin position="7"/>
        <end position="25"/>
    </location>
</feature>